<evidence type="ECO:0000256" key="2">
    <source>
        <dbReference type="SAM" id="Phobius"/>
    </source>
</evidence>
<evidence type="ECO:0000256" key="1">
    <source>
        <dbReference type="SAM" id="Coils"/>
    </source>
</evidence>
<feature type="coiled-coil region" evidence="1">
    <location>
        <begin position="49"/>
        <end position="97"/>
    </location>
</feature>
<proteinExistence type="predicted"/>
<feature type="transmembrane region" description="Helical" evidence="2">
    <location>
        <begin position="20"/>
        <end position="38"/>
    </location>
</feature>
<protein>
    <submittedName>
        <fullName evidence="3">Uncharacterized protein</fullName>
    </submittedName>
</protein>
<keyword evidence="1" id="KW-0175">Coiled coil</keyword>
<dbReference type="Proteomes" id="UP000287996">
    <property type="component" value="Unassembled WGS sequence"/>
</dbReference>
<dbReference type="AlphaFoldDB" id="A0A432ZSL3"/>
<comment type="caution">
    <text evidence="3">The sequence shown here is derived from an EMBL/GenBank/DDBJ whole genome shotgun (WGS) entry which is preliminary data.</text>
</comment>
<keyword evidence="4" id="KW-1185">Reference proteome</keyword>
<dbReference type="EMBL" id="PIQH01000003">
    <property type="protein sequence ID" value="RUO80900.1"/>
    <property type="molecule type" value="Genomic_DNA"/>
</dbReference>
<reference evidence="3 4" key="1">
    <citation type="journal article" date="2011" name="Front. Microbiol.">
        <title>Genomic signatures of strain selection and enhancement in Bacillus atrophaeus var. globigii, a historical biowarfare simulant.</title>
        <authorList>
            <person name="Gibbons H.S."/>
            <person name="Broomall S.M."/>
            <person name="McNew L.A."/>
            <person name="Daligault H."/>
            <person name="Chapman C."/>
            <person name="Bruce D."/>
            <person name="Karavis M."/>
            <person name="Krepps M."/>
            <person name="McGregor P.A."/>
            <person name="Hong C."/>
            <person name="Park K.H."/>
            <person name="Akmal A."/>
            <person name="Feldman A."/>
            <person name="Lin J.S."/>
            <person name="Chang W.E."/>
            <person name="Higgs B.W."/>
            <person name="Demirev P."/>
            <person name="Lindquist J."/>
            <person name="Liem A."/>
            <person name="Fochler E."/>
            <person name="Read T.D."/>
            <person name="Tapia R."/>
            <person name="Johnson S."/>
            <person name="Bishop-Lilly K.A."/>
            <person name="Detter C."/>
            <person name="Han C."/>
            <person name="Sozhamannan S."/>
            <person name="Rosenzweig C.N."/>
            <person name="Skowronski E.W."/>
        </authorList>
    </citation>
    <scope>NUCLEOTIDE SEQUENCE [LARGE SCALE GENOMIC DNA]</scope>
    <source>
        <strain evidence="3 4">CC-PW-9</strain>
    </source>
</reference>
<keyword evidence="2" id="KW-1133">Transmembrane helix</keyword>
<gene>
    <name evidence="3" type="ORF">CWI84_03585</name>
</gene>
<organism evidence="3 4">
    <name type="scientific">Idiomarina tyrosinivorans</name>
    <dbReference type="NCBI Taxonomy" id="1445662"/>
    <lineage>
        <taxon>Bacteria</taxon>
        <taxon>Pseudomonadati</taxon>
        <taxon>Pseudomonadota</taxon>
        <taxon>Gammaproteobacteria</taxon>
        <taxon>Alteromonadales</taxon>
        <taxon>Idiomarinaceae</taxon>
        <taxon>Idiomarina</taxon>
    </lineage>
</organism>
<sequence length="249" mass="29263">MNEKWRLSYWQQRYGRLPVMLISVACLAILLWASYRLGMWYGGVLQDKVAQQGQQLSQLYQRIERLEYQRHVNEVELDIEKAANSSLQQELTIAQDENFGLRRELAFYQKIMAPELEADGVVIDSFVLTPNIAERHFHFKLAVIQLERRRKLIEGRISIHLVGRSNGAVKSYDLLDLARISDADRKFAMRYFSLYEGDFFLPEDFVPERFDVKVSLPESAQRQLERRFYWRSVLQSVEPREGVTTHSNT</sequence>
<name>A0A432ZSL3_9GAMM</name>
<dbReference type="InterPro" id="IPR046703">
    <property type="entry name" value="DUF6776"/>
</dbReference>
<evidence type="ECO:0000313" key="3">
    <source>
        <dbReference type="EMBL" id="RUO80900.1"/>
    </source>
</evidence>
<keyword evidence="2" id="KW-0472">Membrane</keyword>
<dbReference type="OrthoDB" id="7056878at2"/>
<accession>A0A432ZSL3</accession>
<keyword evidence="2" id="KW-0812">Transmembrane</keyword>
<dbReference type="Pfam" id="PF20567">
    <property type="entry name" value="DUF6776"/>
    <property type="match status" value="1"/>
</dbReference>
<evidence type="ECO:0000313" key="4">
    <source>
        <dbReference type="Proteomes" id="UP000287996"/>
    </source>
</evidence>